<evidence type="ECO:0000313" key="1">
    <source>
        <dbReference type="EMBL" id="MBX61150.1"/>
    </source>
</evidence>
<accession>A0A2P2Q2C6</accession>
<name>A0A2P2Q2C6_RHIMU</name>
<dbReference type="AlphaFoldDB" id="A0A2P2Q2C6"/>
<proteinExistence type="predicted"/>
<organism evidence="1">
    <name type="scientific">Rhizophora mucronata</name>
    <name type="common">Asiatic mangrove</name>
    <dbReference type="NCBI Taxonomy" id="61149"/>
    <lineage>
        <taxon>Eukaryota</taxon>
        <taxon>Viridiplantae</taxon>
        <taxon>Streptophyta</taxon>
        <taxon>Embryophyta</taxon>
        <taxon>Tracheophyta</taxon>
        <taxon>Spermatophyta</taxon>
        <taxon>Magnoliopsida</taxon>
        <taxon>eudicotyledons</taxon>
        <taxon>Gunneridae</taxon>
        <taxon>Pentapetalae</taxon>
        <taxon>rosids</taxon>
        <taxon>fabids</taxon>
        <taxon>Malpighiales</taxon>
        <taxon>Rhizophoraceae</taxon>
        <taxon>Rhizophora</taxon>
    </lineage>
</organism>
<dbReference type="EMBL" id="GGEC01080666">
    <property type="protein sequence ID" value="MBX61150.1"/>
    <property type="molecule type" value="Transcribed_RNA"/>
</dbReference>
<protein>
    <submittedName>
        <fullName evidence="1">Uncharacterized protein</fullName>
    </submittedName>
</protein>
<reference evidence="1" key="1">
    <citation type="submission" date="2018-02" db="EMBL/GenBank/DDBJ databases">
        <title>Rhizophora mucronata_Transcriptome.</title>
        <authorList>
            <person name="Meera S.P."/>
            <person name="Sreeshan A."/>
            <person name="Augustine A."/>
        </authorList>
    </citation>
    <scope>NUCLEOTIDE SEQUENCE</scope>
    <source>
        <tissue evidence="1">Leaf</tissue>
    </source>
</reference>
<sequence>MQSYYNIHKFLSQILNFSILQF</sequence>